<dbReference type="AlphaFoldDB" id="A0A7R7IYP1"/>
<protein>
    <submittedName>
        <fullName evidence="2">Uncharacterized protein</fullName>
    </submittedName>
</protein>
<dbReference type="Proteomes" id="UP000515472">
    <property type="component" value="Chromosome"/>
</dbReference>
<sequence length="46" mass="5089">MAVFQPGEETAEGAQAMTPAPAFRQRNLINEKPPFPEGFSYFQVTS</sequence>
<feature type="region of interest" description="Disordered" evidence="1">
    <location>
        <begin position="1"/>
        <end position="20"/>
    </location>
</feature>
<name>A0A7R7IYP1_9BACT</name>
<gene>
    <name evidence="2" type="ORF">GEOBRER4_n1239</name>
</gene>
<dbReference type="EMBL" id="AP023213">
    <property type="protein sequence ID" value="BCO11263.1"/>
    <property type="molecule type" value="Genomic_DNA"/>
</dbReference>
<organism evidence="2 3">
    <name type="scientific">Citrifermentans bremense</name>
    <dbReference type="NCBI Taxonomy" id="60035"/>
    <lineage>
        <taxon>Bacteria</taxon>
        <taxon>Pseudomonadati</taxon>
        <taxon>Thermodesulfobacteriota</taxon>
        <taxon>Desulfuromonadia</taxon>
        <taxon>Geobacterales</taxon>
        <taxon>Geobacteraceae</taxon>
        <taxon>Citrifermentans</taxon>
    </lineage>
</organism>
<proteinExistence type="predicted"/>
<accession>A0A7R7IYP1</accession>
<evidence type="ECO:0000313" key="2">
    <source>
        <dbReference type="EMBL" id="BCO11263.1"/>
    </source>
</evidence>
<keyword evidence="3" id="KW-1185">Reference proteome</keyword>
<evidence type="ECO:0000313" key="3">
    <source>
        <dbReference type="Proteomes" id="UP000515472"/>
    </source>
</evidence>
<reference evidence="2 3" key="1">
    <citation type="submission" date="2020-06" db="EMBL/GenBank/DDBJ databases">
        <title>Interaction of electrochemicaly active bacteria, Geobacter bremensis R4 on different carbon anode.</title>
        <authorList>
            <person name="Meng L."/>
            <person name="Yoshida N."/>
        </authorList>
    </citation>
    <scope>NUCLEOTIDE SEQUENCE [LARGE SCALE GENOMIC DNA]</scope>
    <source>
        <strain evidence="2 3">R4</strain>
    </source>
</reference>
<evidence type="ECO:0000256" key="1">
    <source>
        <dbReference type="SAM" id="MobiDB-lite"/>
    </source>
</evidence>